<dbReference type="GO" id="GO:0005886">
    <property type="term" value="C:plasma membrane"/>
    <property type="evidence" value="ECO:0007669"/>
    <property type="project" value="TreeGrafter"/>
</dbReference>
<dbReference type="PANTHER" id="PTHR24092">
    <property type="entry name" value="PROBABLE PHOSPHOLIPID-TRANSPORTING ATPASE"/>
    <property type="match status" value="1"/>
</dbReference>
<dbReference type="PANTHER" id="PTHR24092:SF157">
    <property type="entry name" value="PHOSPHOLIPID-TRANSPORTING ATPASE"/>
    <property type="match status" value="1"/>
</dbReference>
<accession>A0A4U5QSX9</accession>
<organism evidence="2">
    <name type="scientific">Populus alba</name>
    <name type="common">White poplar</name>
    <dbReference type="NCBI Taxonomy" id="43335"/>
    <lineage>
        <taxon>Eukaryota</taxon>
        <taxon>Viridiplantae</taxon>
        <taxon>Streptophyta</taxon>
        <taxon>Embryophyta</taxon>
        <taxon>Tracheophyta</taxon>
        <taxon>Spermatophyta</taxon>
        <taxon>Magnoliopsida</taxon>
        <taxon>eudicotyledons</taxon>
        <taxon>Gunneridae</taxon>
        <taxon>Pentapetalae</taxon>
        <taxon>rosids</taxon>
        <taxon>fabids</taxon>
        <taxon>Malpighiales</taxon>
        <taxon>Salicaceae</taxon>
        <taxon>Saliceae</taxon>
        <taxon>Populus</taxon>
    </lineage>
</organism>
<reference evidence="2" key="1">
    <citation type="submission" date="2018-10" db="EMBL/GenBank/DDBJ databases">
        <title>Population genomic analysis revealed the cold adaptation of white poplar.</title>
        <authorList>
            <person name="Liu Y.-J."/>
        </authorList>
    </citation>
    <scope>NUCLEOTIDE SEQUENCE [LARGE SCALE GENOMIC DNA]</scope>
    <source>
        <strain evidence="2">PAL-ZL1</strain>
    </source>
</reference>
<dbReference type="GO" id="GO:0140326">
    <property type="term" value="F:ATPase-coupled intramembrane lipid transporter activity"/>
    <property type="evidence" value="ECO:0007669"/>
    <property type="project" value="TreeGrafter"/>
</dbReference>
<dbReference type="InterPro" id="IPR032631">
    <property type="entry name" value="P-type_ATPase_N"/>
</dbReference>
<evidence type="ECO:0000259" key="1">
    <source>
        <dbReference type="Pfam" id="PF16209"/>
    </source>
</evidence>
<dbReference type="Gene3D" id="2.70.150.10">
    <property type="entry name" value="Calcium-transporting ATPase, cytoplasmic transduction domain A"/>
    <property type="match status" value="1"/>
</dbReference>
<dbReference type="SUPFAM" id="SSF81653">
    <property type="entry name" value="Calcium ATPase, transduction domain A"/>
    <property type="match status" value="1"/>
</dbReference>
<protein>
    <recommendedName>
        <fullName evidence="1">P-type ATPase N-terminal domain-containing protein</fullName>
    </recommendedName>
</protein>
<dbReference type="EMBL" id="RCHU01000156">
    <property type="protein sequence ID" value="TKS12577.1"/>
    <property type="molecule type" value="Genomic_DNA"/>
</dbReference>
<sequence length="198" mass="22478">MMRESCRRPKGKEFIGQPGFSRVIFCNEPQLHKRKPYKYTNNSVSTRKYNAVTFLPKALLEFRRVANLSFLLTAALSFTSLDPVKPDLNVNTRTVKARAGNGLFVDKLWSGLSVGDVVKVNKDEYFPSDLLLLSSSYEDGVCYVETMNLDGETNLKVKRCLEVTLDLNEDAKFSELKATIRCEDPNPSLYNFVGEFRV</sequence>
<dbReference type="STRING" id="43335.A0A4U5QSX9"/>
<gene>
    <name evidence="2" type="ORF">D5086_0000061820</name>
</gene>
<comment type="caution">
    <text evidence="2">The sequence shown here is derived from an EMBL/GenBank/DDBJ whole genome shotgun (WGS) entry which is preliminary data.</text>
</comment>
<dbReference type="AlphaFoldDB" id="A0A4U5QSX9"/>
<evidence type="ECO:0000313" key="2">
    <source>
        <dbReference type="EMBL" id="TKS12577.1"/>
    </source>
</evidence>
<feature type="domain" description="P-type ATPase N-terminal" evidence="1">
    <location>
        <begin position="24"/>
        <end position="85"/>
    </location>
</feature>
<dbReference type="Pfam" id="PF16209">
    <property type="entry name" value="PhoLip_ATPase_N"/>
    <property type="match status" value="1"/>
</dbReference>
<dbReference type="GO" id="GO:0045332">
    <property type="term" value="P:phospholipid translocation"/>
    <property type="evidence" value="ECO:0007669"/>
    <property type="project" value="TreeGrafter"/>
</dbReference>
<name>A0A4U5QSX9_POPAL</name>
<dbReference type="InterPro" id="IPR008250">
    <property type="entry name" value="ATPase_P-typ_transduc_dom_A_sf"/>
</dbReference>
<proteinExistence type="predicted"/>